<accession>W7XIU1</accession>
<dbReference type="GeneID" id="24436956"/>
<proteinExistence type="predicted"/>
<reference evidence="2" key="1">
    <citation type="journal article" date="2006" name="PLoS Biol.">
        <title>Macronuclear genome sequence of the ciliate Tetrahymena thermophila, a model eukaryote.</title>
        <authorList>
            <person name="Eisen J.A."/>
            <person name="Coyne R.S."/>
            <person name="Wu M."/>
            <person name="Wu D."/>
            <person name="Thiagarajan M."/>
            <person name="Wortman J.R."/>
            <person name="Badger J.H."/>
            <person name="Ren Q."/>
            <person name="Amedeo P."/>
            <person name="Jones K.M."/>
            <person name="Tallon L.J."/>
            <person name="Delcher A.L."/>
            <person name="Salzberg S.L."/>
            <person name="Silva J.C."/>
            <person name="Haas B.J."/>
            <person name="Majoros W.H."/>
            <person name="Farzad M."/>
            <person name="Carlton J.M."/>
            <person name="Smith R.K. Jr."/>
            <person name="Garg J."/>
            <person name="Pearlman R.E."/>
            <person name="Karrer K.M."/>
            <person name="Sun L."/>
            <person name="Manning G."/>
            <person name="Elde N.C."/>
            <person name="Turkewitz A.P."/>
            <person name="Asai D.J."/>
            <person name="Wilkes D.E."/>
            <person name="Wang Y."/>
            <person name="Cai H."/>
            <person name="Collins K."/>
            <person name="Stewart B.A."/>
            <person name="Lee S.R."/>
            <person name="Wilamowska K."/>
            <person name="Weinberg Z."/>
            <person name="Ruzzo W.L."/>
            <person name="Wloga D."/>
            <person name="Gaertig J."/>
            <person name="Frankel J."/>
            <person name="Tsao C.-C."/>
            <person name="Gorovsky M.A."/>
            <person name="Keeling P.J."/>
            <person name="Waller R.F."/>
            <person name="Patron N.J."/>
            <person name="Cherry J.M."/>
            <person name="Stover N.A."/>
            <person name="Krieger C.J."/>
            <person name="del Toro C."/>
            <person name="Ryder H.F."/>
            <person name="Williamson S.C."/>
            <person name="Barbeau R.A."/>
            <person name="Hamilton E.P."/>
            <person name="Orias E."/>
        </authorList>
    </citation>
    <scope>NUCLEOTIDE SEQUENCE [LARGE SCALE GENOMIC DNA]</scope>
    <source>
        <strain evidence="2">SB210</strain>
    </source>
</reference>
<name>W7XIU1_TETTS</name>
<dbReference type="InParanoid" id="W7XIU1"/>
<gene>
    <name evidence="1" type="ORF">TTHERM_000041609</name>
</gene>
<dbReference type="EMBL" id="GG662720">
    <property type="protein sequence ID" value="EWS74916.1"/>
    <property type="molecule type" value="Genomic_DNA"/>
</dbReference>
<sequence>MKLFRKEKIVIDQHSYEYLICVKKIPIINLQIITILPNISLITKKNNSQKFCHPQIILISCQLIYKLKKIELVRKVKLSYIIKLQAIKFYSQIQDQKQFLVTSNY</sequence>
<dbReference type="KEGG" id="tet:TTHERM_000041609"/>
<dbReference type="RefSeq" id="XP_012652629.1">
    <property type="nucleotide sequence ID" value="XM_012797175.1"/>
</dbReference>
<evidence type="ECO:0000313" key="2">
    <source>
        <dbReference type="Proteomes" id="UP000009168"/>
    </source>
</evidence>
<evidence type="ECO:0000313" key="1">
    <source>
        <dbReference type="EMBL" id="EWS74916.1"/>
    </source>
</evidence>
<protein>
    <submittedName>
        <fullName evidence="1">Uncharacterized protein</fullName>
    </submittedName>
</protein>
<dbReference type="Proteomes" id="UP000009168">
    <property type="component" value="Unassembled WGS sequence"/>
</dbReference>
<dbReference type="AlphaFoldDB" id="W7XIU1"/>
<organism evidence="1 2">
    <name type="scientific">Tetrahymena thermophila (strain SB210)</name>
    <dbReference type="NCBI Taxonomy" id="312017"/>
    <lineage>
        <taxon>Eukaryota</taxon>
        <taxon>Sar</taxon>
        <taxon>Alveolata</taxon>
        <taxon>Ciliophora</taxon>
        <taxon>Intramacronucleata</taxon>
        <taxon>Oligohymenophorea</taxon>
        <taxon>Hymenostomatida</taxon>
        <taxon>Tetrahymenina</taxon>
        <taxon>Tetrahymenidae</taxon>
        <taxon>Tetrahymena</taxon>
    </lineage>
</organism>
<keyword evidence="2" id="KW-1185">Reference proteome</keyword>